<dbReference type="AlphaFoldDB" id="A0A4C1U5R4"/>
<feature type="compositionally biased region" description="Polar residues" evidence="1">
    <location>
        <begin position="9"/>
        <end position="30"/>
    </location>
</feature>
<proteinExistence type="predicted"/>
<evidence type="ECO:0000313" key="3">
    <source>
        <dbReference type="Proteomes" id="UP000299102"/>
    </source>
</evidence>
<keyword evidence="3" id="KW-1185">Reference proteome</keyword>
<feature type="region of interest" description="Disordered" evidence="1">
    <location>
        <begin position="1"/>
        <end position="68"/>
    </location>
</feature>
<dbReference type="Proteomes" id="UP000299102">
    <property type="component" value="Unassembled WGS sequence"/>
</dbReference>
<sequence length="68" mass="7285">MIDAECGGWNSSTASSVRRINTTGGQLPTSQRRRPARQTAAGPRQWTPLDPDPVARPAPAPSARFISL</sequence>
<dbReference type="EMBL" id="BGZK01000129">
    <property type="protein sequence ID" value="GBP21457.1"/>
    <property type="molecule type" value="Genomic_DNA"/>
</dbReference>
<comment type="caution">
    <text evidence="2">The sequence shown here is derived from an EMBL/GenBank/DDBJ whole genome shotgun (WGS) entry which is preliminary data.</text>
</comment>
<protein>
    <submittedName>
        <fullName evidence="2">Uncharacterized protein</fullName>
    </submittedName>
</protein>
<evidence type="ECO:0000256" key="1">
    <source>
        <dbReference type="SAM" id="MobiDB-lite"/>
    </source>
</evidence>
<accession>A0A4C1U5R4</accession>
<feature type="compositionally biased region" description="Pro residues" evidence="1">
    <location>
        <begin position="50"/>
        <end position="60"/>
    </location>
</feature>
<name>A0A4C1U5R4_EUMVA</name>
<gene>
    <name evidence="2" type="ORF">EVAR_12058_1</name>
</gene>
<organism evidence="2 3">
    <name type="scientific">Eumeta variegata</name>
    <name type="common">Bagworm moth</name>
    <name type="synonym">Eumeta japonica</name>
    <dbReference type="NCBI Taxonomy" id="151549"/>
    <lineage>
        <taxon>Eukaryota</taxon>
        <taxon>Metazoa</taxon>
        <taxon>Ecdysozoa</taxon>
        <taxon>Arthropoda</taxon>
        <taxon>Hexapoda</taxon>
        <taxon>Insecta</taxon>
        <taxon>Pterygota</taxon>
        <taxon>Neoptera</taxon>
        <taxon>Endopterygota</taxon>
        <taxon>Lepidoptera</taxon>
        <taxon>Glossata</taxon>
        <taxon>Ditrysia</taxon>
        <taxon>Tineoidea</taxon>
        <taxon>Psychidae</taxon>
        <taxon>Oiketicinae</taxon>
        <taxon>Eumeta</taxon>
    </lineage>
</organism>
<reference evidence="2 3" key="1">
    <citation type="journal article" date="2019" name="Commun. Biol.">
        <title>The bagworm genome reveals a unique fibroin gene that provides high tensile strength.</title>
        <authorList>
            <person name="Kono N."/>
            <person name="Nakamura H."/>
            <person name="Ohtoshi R."/>
            <person name="Tomita M."/>
            <person name="Numata K."/>
            <person name="Arakawa K."/>
        </authorList>
    </citation>
    <scope>NUCLEOTIDE SEQUENCE [LARGE SCALE GENOMIC DNA]</scope>
</reference>
<evidence type="ECO:0000313" key="2">
    <source>
        <dbReference type="EMBL" id="GBP21457.1"/>
    </source>
</evidence>